<evidence type="ECO:0000313" key="2">
    <source>
        <dbReference type="Proteomes" id="UP000666915"/>
    </source>
</evidence>
<dbReference type="InterPro" id="IPR027417">
    <property type="entry name" value="P-loop_NTPase"/>
</dbReference>
<dbReference type="PANTHER" id="PTHR36978">
    <property type="entry name" value="P-LOOP CONTAINING NUCLEOTIDE TRIPHOSPHATE HYDROLASE"/>
    <property type="match status" value="1"/>
</dbReference>
<dbReference type="PANTHER" id="PTHR36978:SF4">
    <property type="entry name" value="P-LOOP CONTAINING NUCLEOSIDE TRIPHOSPHATE HYDROLASE PROTEIN"/>
    <property type="match status" value="1"/>
</dbReference>
<proteinExistence type="predicted"/>
<organism evidence="1 2">
    <name type="scientific">Actinomadura nitritigenes</name>
    <dbReference type="NCBI Taxonomy" id="134602"/>
    <lineage>
        <taxon>Bacteria</taxon>
        <taxon>Bacillati</taxon>
        <taxon>Actinomycetota</taxon>
        <taxon>Actinomycetes</taxon>
        <taxon>Streptosporangiales</taxon>
        <taxon>Thermomonosporaceae</taxon>
        <taxon>Actinomadura</taxon>
    </lineage>
</organism>
<dbReference type="SUPFAM" id="SSF52540">
    <property type="entry name" value="P-loop containing nucleoside triphosphate hydrolases"/>
    <property type="match status" value="1"/>
</dbReference>
<name>A0ABS3RDI5_9ACTN</name>
<evidence type="ECO:0000313" key="1">
    <source>
        <dbReference type="EMBL" id="MBO2443932.1"/>
    </source>
</evidence>
<sequence>MLQVIGVGFGRTGTLSLRTALERLGFGPCHHMKALFEDPAQIGLWQEVAETGTPDWDRVYDGYRATVDWPGAAYWRELTRHYPEAKVILTVRDPERWFQSARDTIFQSHRAKFDGAPPELVAMRDVARRIVWEGVLGGRTEEDHAIRTFNEHNEAVRREIPTGRLLEFEAAHGWEPLCAFLGVPVPDEPYPRTNDRAEFTATLEERLGNAAS</sequence>
<gene>
    <name evidence="1" type="ORF">J4557_41065</name>
</gene>
<dbReference type="RefSeq" id="WP_208272237.1">
    <property type="nucleotide sequence ID" value="NZ_BAAAGM010000062.1"/>
</dbReference>
<keyword evidence="2" id="KW-1185">Reference proteome</keyword>
<protein>
    <submittedName>
        <fullName evidence="1">Sulfotransferase family protein</fullName>
    </submittedName>
</protein>
<dbReference type="Gene3D" id="3.40.50.300">
    <property type="entry name" value="P-loop containing nucleotide triphosphate hydrolases"/>
    <property type="match status" value="1"/>
</dbReference>
<comment type="caution">
    <text evidence="1">The sequence shown here is derived from an EMBL/GenBank/DDBJ whole genome shotgun (WGS) entry which is preliminary data.</text>
</comment>
<dbReference type="Proteomes" id="UP000666915">
    <property type="component" value="Unassembled WGS sequence"/>
</dbReference>
<reference evidence="1 2" key="1">
    <citation type="submission" date="2021-03" db="EMBL/GenBank/DDBJ databases">
        <authorList>
            <person name="Kanchanasin P."/>
            <person name="Saeng-In P."/>
            <person name="Phongsopitanun W."/>
            <person name="Yuki M."/>
            <person name="Kudo T."/>
            <person name="Ohkuma M."/>
            <person name="Tanasupawat S."/>
        </authorList>
    </citation>
    <scope>NUCLEOTIDE SEQUENCE [LARGE SCALE GENOMIC DNA]</scope>
    <source>
        <strain evidence="1 2">L46</strain>
    </source>
</reference>
<dbReference type="Pfam" id="PF17784">
    <property type="entry name" value="Sulfotransfer_4"/>
    <property type="match status" value="1"/>
</dbReference>
<accession>A0ABS3RDI5</accession>
<dbReference type="EMBL" id="JAGEOK010000038">
    <property type="protein sequence ID" value="MBO2443932.1"/>
    <property type="molecule type" value="Genomic_DNA"/>
</dbReference>
<dbReference type="InterPro" id="IPR040632">
    <property type="entry name" value="Sulfotransfer_4"/>
</dbReference>